<comment type="caution">
    <text evidence="1">The sequence shown here is derived from an EMBL/GenBank/DDBJ whole genome shotgun (WGS) entry which is preliminary data.</text>
</comment>
<protein>
    <submittedName>
        <fullName evidence="1">Uncharacterized protein</fullName>
    </submittedName>
</protein>
<proteinExistence type="predicted"/>
<gene>
    <name evidence="1" type="ORF">Acr_00g0056080</name>
</gene>
<evidence type="ECO:0000313" key="1">
    <source>
        <dbReference type="EMBL" id="GFS38166.1"/>
    </source>
</evidence>
<name>A0A7J0DMN7_9ERIC</name>
<evidence type="ECO:0000313" key="2">
    <source>
        <dbReference type="Proteomes" id="UP000585474"/>
    </source>
</evidence>
<dbReference type="AlphaFoldDB" id="A0A7J0DMN7"/>
<reference evidence="2" key="1">
    <citation type="submission" date="2019-07" db="EMBL/GenBank/DDBJ databases">
        <title>De Novo Assembly of kiwifruit Actinidia rufa.</title>
        <authorList>
            <person name="Sugita-Konishi S."/>
            <person name="Sato K."/>
            <person name="Mori E."/>
            <person name="Abe Y."/>
            <person name="Kisaki G."/>
            <person name="Hamano K."/>
            <person name="Suezawa K."/>
            <person name="Otani M."/>
            <person name="Fukuda T."/>
            <person name="Manabe T."/>
            <person name="Gomi K."/>
            <person name="Tabuchi M."/>
            <person name="Akimitsu K."/>
            <person name="Kataoka I."/>
        </authorList>
    </citation>
    <scope>NUCLEOTIDE SEQUENCE [LARGE SCALE GENOMIC DNA]</scope>
    <source>
        <strain evidence="2">cv. Fuchu</strain>
    </source>
</reference>
<organism evidence="1 2">
    <name type="scientific">Actinidia rufa</name>
    <dbReference type="NCBI Taxonomy" id="165716"/>
    <lineage>
        <taxon>Eukaryota</taxon>
        <taxon>Viridiplantae</taxon>
        <taxon>Streptophyta</taxon>
        <taxon>Embryophyta</taxon>
        <taxon>Tracheophyta</taxon>
        <taxon>Spermatophyta</taxon>
        <taxon>Magnoliopsida</taxon>
        <taxon>eudicotyledons</taxon>
        <taxon>Gunneridae</taxon>
        <taxon>Pentapetalae</taxon>
        <taxon>asterids</taxon>
        <taxon>Ericales</taxon>
        <taxon>Actinidiaceae</taxon>
        <taxon>Actinidia</taxon>
    </lineage>
</organism>
<accession>A0A7J0DMN7</accession>
<sequence length="140" mass="15389">MAKLYGTKCSFSFYVLPKLAPCLAEGDGPGFGHLLDFFSPFSPSPWFGYHFPLPDFSSDRTTNPSTAGDGTDRGYPCPWSHGLRLVVKILVCPRAGEEEQGLGKLVLGKKNRDWGLGKKNRDRDSLSLGLIKLGKKERGI</sequence>
<dbReference type="Proteomes" id="UP000585474">
    <property type="component" value="Unassembled WGS sequence"/>
</dbReference>
<keyword evidence="2" id="KW-1185">Reference proteome</keyword>
<dbReference type="EMBL" id="BJWL01000302">
    <property type="protein sequence ID" value="GFS38166.1"/>
    <property type="molecule type" value="Genomic_DNA"/>
</dbReference>